<name>A0A1V0SGI7_9VIRU</name>
<protein>
    <submittedName>
        <fullName evidence="2">Uncharacterized protein</fullName>
    </submittedName>
</protein>
<dbReference type="EMBL" id="KY684105">
    <property type="protein sequence ID" value="ARF10738.1"/>
    <property type="molecule type" value="Genomic_DNA"/>
</dbReference>
<gene>
    <name evidence="2" type="ORF">Hokovirus_3_11</name>
</gene>
<sequence length="321" mass="38388">MAILIKKGYLDYVKYNNIEIFVNRTIANNYVKYSEKLAKILDFIQDHIPKTIHKHIEIYSVGDNYFKILNKDTQHYVLFVDYKKKFEINLMTYFISYDNRPWIISKKSFKSLNIQELTQEQLTIIGLYISLGDRKLYLDDVNNFNVILNYIYPELPCKLSRKDIGYRVDNNVLIVYVNIKNKEYNKYLHSIKCVKQTEKKIIKHNNLIRDYTKLLNKEQENVKILSDTFKMKSIFNNSLDLIKNNNFKLNNKNQEQNDKLVDEILNNDSCRYYIKYDIFTITDRDTFVGIFESVLKKEELDLILKYHDSNEELKTLIKALV</sequence>
<feature type="coiled-coil region" evidence="1">
    <location>
        <begin position="208"/>
        <end position="259"/>
    </location>
</feature>
<evidence type="ECO:0000313" key="2">
    <source>
        <dbReference type="EMBL" id="ARF10738.1"/>
    </source>
</evidence>
<organism evidence="2">
    <name type="scientific">Hokovirus HKV1</name>
    <dbReference type="NCBI Taxonomy" id="1977638"/>
    <lineage>
        <taxon>Viruses</taxon>
        <taxon>Varidnaviria</taxon>
        <taxon>Bamfordvirae</taxon>
        <taxon>Nucleocytoviricota</taxon>
        <taxon>Megaviricetes</taxon>
        <taxon>Imitervirales</taxon>
        <taxon>Mimiviridae</taxon>
        <taxon>Klosneuvirinae</taxon>
        <taxon>Hokovirus</taxon>
    </lineage>
</organism>
<proteinExistence type="predicted"/>
<accession>A0A1V0SGI7</accession>
<reference evidence="2" key="1">
    <citation type="journal article" date="2017" name="Science">
        <title>Giant viruses with an expanded complement of translation system components.</title>
        <authorList>
            <person name="Schulz F."/>
            <person name="Yutin N."/>
            <person name="Ivanova N.N."/>
            <person name="Ortega D.R."/>
            <person name="Lee T.K."/>
            <person name="Vierheilig J."/>
            <person name="Daims H."/>
            <person name="Horn M."/>
            <person name="Wagner M."/>
            <person name="Jensen G.J."/>
            <person name="Kyrpides N.C."/>
            <person name="Koonin E.V."/>
            <person name="Woyke T."/>
        </authorList>
    </citation>
    <scope>NUCLEOTIDE SEQUENCE</scope>
    <source>
        <strain evidence="2">HKV1</strain>
    </source>
</reference>
<keyword evidence="1" id="KW-0175">Coiled coil</keyword>
<evidence type="ECO:0000256" key="1">
    <source>
        <dbReference type="SAM" id="Coils"/>
    </source>
</evidence>